<evidence type="ECO:0000313" key="2">
    <source>
        <dbReference type="Proteomes" id="UP000021816"/>
    </source>
</evidence>
<reference evidence="1 2" key="1">
    <citation type="submission" date="2014-02" db="EMBL/GenBank/DDBJ databases">
        <title>Expanding our view of genomic diversity in Candidatus Accumulibacter clades.</title>
        <authorList>
            <person name="Skennerton C.T."/>
            <person name="Barr J.J."/>
            <person name="Slater F.R."/>
            <person name="Bond P.L."/>
            <person name="Tyson G.W."/>
        </authorList>
    </citation>
    <scope>NUCLEOTIDE SEQUENCE [LARGE SCALE GENOMIC DNA]</scope>
    <source>
        <strain evidence="2">BA-92</strain>
    </source>
</reference>
<protein>
    <submittedName>
        <fullName evidence="1">Phytanoyl-CoA dioxygenase (PhyH)</fullName>
    </submittedName>
</protein>
<dbReference type="SUPFAM" id="SSF51197">
    <property type="entry name" value="Clavaminate synthase-like"/>
    <property type="match status" value="1"/>
</dbReference>
<dbReference type="Gene3D" id="2.60.120.620">
    <property type="entry name" value="q2cbj1_9rhob like domain"/>
    <property type="match status" value="1"/>
</dbReference>
<proteinExistence type="predicted"/>
<dbReference type="Pfam" id="PF05721">
    <property type="entry name" value="PhyH"/>
    <property type="match status" value="1"/>
</dbReference>
<organism evidence="1 2">
    <name type="scientific">Candidatus Accumulibacter appositus</name>
    <dbReference type="NCBI Taxonomy" id="1454003"/>
    <lineage>
        <taxon>Bacteria</taxon>
        <taxon>Pseudomonadati</taxon>
        <taxon>Pseudomonadota</taxon>
        <taxon>Betaproteobacteria</taxon>
        <taxon>Candidatus Accumulibacter</taxon>
    </lineage>
</organism>
<keyword evidence="1" id="KW-0223">Dioxygenase</keyword>
<dbReference type="PATRIC" id="fig|1454003.3.peg.1831"/>
<dbReference type="EMBL" id="JEMX01000030">
    <property type="protein sequence ID" value="EXI80633.1"/>
    <property type="molecule type" value="Genomic_DNA"/>
</dbReference>
<dbReference type="GO" id="GO:0016706">
    <property type="term" value="F:2-oxoglutarate-dependent dioxygenase activity"/>
    <property type="evidence" value="ECO:0007669"/>
    <property type="project" value="UniProtKB-ARBA"/>
</dbReference>
<gene>
    <name evidence="1" type="ORF">AW10_01776</name>
</gene>
<comment type="caution">
    <text evidence="1">The sequence shown here is derived from an EMBL/GenBank/DDBJ whole genome shotgun (WGS) entry which is preliminary data.</text>
</comment>
<dbReference type="AlphaFoldDB" id="A0A011ND67"/>
<keyword evidence="1" id="KW-0560">Oxidoreductase</keyword>
<dbReference type="InterPro" id="IPR008775">
    <property type="entry name" value="Phytyl_CoA_dOase-like"/>
</dbReference>
<dbReference type="Proteomes" id="UP000021816">
    <property type="component" value="Unassembled WGS sequence"/>
</dbReference>
<sequence>MRALDVLKLPLHALALAGKTKSFVANPLIGSHWLNEHGLHRQRVVLADRTAWARRRQLGKGLSVDDRDAYARDGFVVKRDFLPAELFARLQAEAPAHVAAAREMRQGPAVTRRIALDQADAAHLPACVAAANDPRIDQLMRYVGAHDAVALMYLQTIIVDPTRGAQDPQTVLHRDTFHAIAKAWLFLQDVGEDDGPFSYVPGSHRLSDAMRAWEYEQSLRAASSENVYHARGSFRMPPEDLGRLGLGPAVKVVVPANTLVVADTHGFHARTPSLRPTVRMEIYGTLRGNPYGLGFGLDPLAWPGIRSRRTTLVDQAEDLAGRLKLGGKGWPVVSARRMDSPEIG</sequence>
<name>A0A011ND67_9PROT</name>
<dbReference type="STRING" id="1454003.AW10_01776"/>
<accession>A0A011ND67</accession>
<evidence type="ECO:0000313" key="1">
    <source>
        <dbReference type="EMBL" id="EXI80633.1"/>
    </source>
</evidence>